<feature type="compositionally biased region" description="Basic and acidic residues" evidence="5">
    <location>
        <begin position="506"/>
        <end position="518"/>
    </location>
</feature>
<dbReference type="PROSITE" id="PS50041">
    <property type="entry name" value="C_TYPE_LECTIN_2"/>
    <property type="match status" value="1"/>
</dbReference>
<dbReference type="InterPro" id="IPR001304">
    <property type="entry name" value="C-type_lectin-like"/>
</dbReference>
<dbReference type="InterPro" id="IPR000859">
    <property type="entry name" value="CUB_dom"/>
</dbReference>
<feature type="region of interest" description="Disordered" evidence="5">
    <location>
        <begin position="480"/>
        <end position="589"/>
    </location>
</feature>
<evidence type="ECO:0000256" key="7">
    <source>
        <dbReference type="SAM" id="SignalP"/>
    </source>
</evidence>
<keyword evidence="1" id="KW-0430">Lectin</keyword>
<comment type="caution">
    <text evidence="4">Lacks conserved residue(s) required for the propagation of feature annotation.</text>
</comment>
<feature type="compositionally biased region" description="Polar residues" evidence="5">
    <location>
        <begin position="418"/>
        <end position="454"/>
    </location>
</feature>
<reference evidence="10" key="1">
    <citation type="journal article" date="2013" name="Genetics">
        <title>The draft genome and transcriptome of Panagrellus redivivus are shaped by the harsh demands of a free-living lifestyle.</title>
        <authorList>
            <person name="Srinivasan J."/>
            <person name="Dillman A.R."/>
            <person name="Macchietto M.G."/>
            <person name="Heikkinen L."/>
            <person name="Lakso M."/>
            <person name="Fracchia K.M."/>
            <person name="Antoshechkin I."/>
            <person name="Mortazavi A."/>
            <person name="Wong G."/>
            <person name="Sternberg P.W."/>
        </authorList>
    </citation>
    <scope>NUCLEOTIDE SEQUENCE [LARGE SCALE GENOMIC DNA]</scope>
    <source>
        <strain evidence="10">MT8872</strain>
    </source>
</reference>
<keyword evidence="10" id="KW-1185">Reference proteome</keyword>
<dbReference type="InterPro" id="IPR052309">
    <property type="entry name" value="C-type_Lectin_Domain_Fam1"/>
</dbReference>
<dbReference type="InterPro" id="IPR016186">
    <property type="entry name" value="C-type_lectin-like/link_sf"/>
</dbReference>
<feature type="signal peptide" evidence="7">
    <location>
        <begin position="1"/>
        <end position="18"/>
    </location>
</feature>
<dbReference type="GO" id="GO:0030246">
    <property type="term" value="F:carbohydrate binding"/>
    <property type="evidence" value="ECO:0007669"/>
    <property type="project" value="UniProtKB-KW"/>
</dbReference>
<dbReference type="PROSITE" id="PS01180">
    <property type="entry name" value="CUB"/>
    <property type="match status" value="1"/>
</dbReference>
<accession>A0A7E5A1B8</accession>
<feature type="chain" id="PRO_5028847278" evidence="7">
    <location>
        <begin position="19"/>
        <end position="670"/>
    </location>
</feature>
<feature type="compositionally biased region" description="Polar residues" evidence="5">
    <location>
        <begin position="373"/>
        <end position="383"/>
    </location>
</feature>
<feature type="region of interest" description="Disordered" evidence="5">
    <location>
        <begin position="616"/>
        <end position="649"/>
    </location>
</feature>
<keyword evidence="6" id="KW-1133">Transmembrane helix</keyword>
<evidence type="ECO:0000256" key="5">
    <source>
        <dbReference type="SAM" id="MobiDB-lite"/>
    </source>
</evidence>
<evidence type="ECO:0000256" key="4">
    <source>
        <dbReference type="PROSITE-ProRule" id="PRU00059"/>
    </source>
</evidence>
<proteinExistence type="predicted"/>
<feature type="region of interest" description="Disordered" evidence="5">
    <location>
        <begin position="360"/>
        <end position="455"/>
    </location>
</feature>
<dbReference type="AlphaFoldDB" id="A0A7E5A1B8"/>
<feature type="compositionally biased region" description="Polar residues" evidence="5">
    <location>
        <begin position="563"/>
        <end position="572"/>
    </location>
</feature>
<evidence type="ECO:0000256" key="6">
    <source>
        <dbReference type="SAM" id="Phobius"/>
    </source>
</evidence>
<feature type="domain" description="CUB" evidence="8">
    <location>
        <begin position="24"/>
        <end position="144"/>
    </location>
</feature>
<dbReference type="CDD" id="cd00037">
    <property type="entry name" value="CLECT"/>
    <property type="match status" value="1"/>
</dbReference>
<reference evidence="11" key="2">
    <citation type="submission" date="2020-10" db="UniProtKB">
        <authorList>
            <consortium name="WormBaseParasite"/>
        </authorList>
    </citation>
    <scope>IDENTIFICATION</scope>
</reference>
<evidence type="ECO:0000259" key="9">
    <source>
        <dbReference type="PROSITE" id="PS50041"/>
    </source>
</evidence>
<keyword evidence="7" id="KW-0732">Signal</keyword>
<feature type="compositionally biased region" description="Polar residues" evidence="5">
    <location>
        <begin position="519"/>
        <end position="535"/>
    </location>
</feature>
<dbReference type="InterPro" id="IPR035914">
    <property type="entry name" value="Sperma_CUB_dom_sf"/>
</dbReference>
<dbReference type="PANTHER" id="PTHR46490">
    <property type="entry name" value="C-TYPE LECTIN DOMAIN FAMILY 12 MEMBER A-RELATED"/>
    <property type="match status" value="1"/>
</dbReference>
<keyword evidence="6" id="KW-0812">Transmembrane</keyword>
<evidence type="ECO:0000313" key="10">
    <source>
        <dbReference type="Proteomes" id="UP000492821"/>
    </source>
</evidence>
<sequence>MLVGTVIGSLLVLTFIEAQDLQPCPENPITLTGSDYPQYVYSPYNERQQYPPNTDCRFILTARDRNRRISVNVLRSELEEPIFTDCTDYVSVRDGGLPTSTEIVRWCGADYPSSFTSLSDSVYIHFHSDNVIERRGFNLSFTDYSIPGCPPNWIHNTQEHSCYQLFTPMYGYTWIDAQRACNYDRANLLTISNQNEYTYILNTFNEKHIYSWVGYTDADEENIFEAVDPKIPLWPENFPTFKKEHLTRDCVFFDWNIRDGIAYSIDDCRNKHSFICKKADDGSTTPMPPPVKLIRKGIEEFGISGMLWLLIIILALIVLLIIILLLVYKQYRKHYSNRIANVDQNQRLVTMESGAATVVPTNASKSEAKTTHSKVTTISGSTSKQDHHRQSKHSLRSNKDKKRSSKSKHETTNHEGNSHANAGAFNTESESGSSPRFHMSSNQPHPVTSYTTSVAKVPKKVPAPDVQKIDLGEVAVESLGNAGNTNGGAGGEEDEKAGPLPAGVKSAEHDNLDDKNDSDASSTNADQNQAGGNTSTDKKHEEQISKGTASGLEGQRAIITEVSPATRSGNHSGHQHERREATKQIPIENTSVSSHAFTSAVGASASTKHGHIVQDASTVTDPVHGSVQSEDFDGIQMSPMNPHTQKKRRSHIHILNNVHAKTADEMWEQH</sequence>
<dbReference type="Proteomes" id="UP000492821">
    <property type="component" value="Unassembled WGS sequence"/>
</dbReference>
<keyword evidence="2" id="KW-1015">Disulfide bond</keyword>
<dbReference type="SMART" id="SM00042">
    <property type="entry name" value="CUB"/>
    <property type="match status" value="1"/>
</dbReference>
<dbReference type="Pfam" id="PF00431">
    <property type="entry name" value="CUB"/>
    <property type="match status" value="1"/>
</dbReference>
<dbReference type="Gene3D" id="3.10.100.10">
    <property type="entry name" value="Mannose-Binding Protein A, subunit A"/>
    <property type="match status" value="1"/>
</dbReference>
<evidence type="ECO:0000313" key="11">
    <source>
        <dbReference type="WBParaSite" id="Pan_g8743.t1"/>
    </source>
</evidence>
<dbReference type="CDD" id="cd00041">
    <property type="entry name" value="CUB"/>
    <property type="match status" value="1"/>
</dbReference>
<evidence type="ECO:0000259" key="8">
    <source>
        <dbReference type="PROSITE" id="PS01180"/>
    </source>
</evidence>
<dbReference type="Gene3D" id="2.60.120.290">
    <property type="entry name" value="Spermadhesin, CUB domain"/>
    <property type="match status" value="1"/>
</dbReference>
<dbReference type="SUPFAM" id="SSF56436">
    <property type="entry name" value="C-type lectin-like"/>
    <property type="match status" value="1"/>
</dbReference>
<dbReference type="WBParaSite" id="Pan_g8743.t1">
    <property type="protein sequence ID" value="Pan_g8743.t1"/>
    <property type="gene ID" value="Pan_g8743"/>
</dbReference>
<dbReference type="InterPro" id="IPR016187">
    <property type="entry name" value="CTDL_fold"/>
</dbReference>
<name>A0A7E5A1B8_PANRE</name>
<keyword evidence="3" id="KW-0325">Glycoprotein</keyword>
<organism evidence="10 11">
    <name type="scientific">Panagrellus redivivus</name>
    <name type="common">Microworm</name>
    <dbReference type="NCBI Taxonomy" id="6233"/>
    <lineage>
        <taxon>Eukaryota</taxon>
        <taxon>Metazoa</taxon>
        <taxon>Ecdysozoa</taxon>
        <taxon>Nematoda</taxon>
        <taxon>Chromadorea</taxon>
        <taxon>Rhabditida</taxon>
        <taxon>Tylenchina</taxon>
        <taxon>Panagrolaimomorpha</taxon>
        <taxon>Panagrolaimoidea</taxon>
        <taxon>Panagrolaimidae</taxon>
        <taxon>Panagrellus</taxon>
    </lineage>
</organism>
<evidence type="ECO:0000256" key="3">
    <source>
        <dbReference type="ARBA" id="ARBA00023180"/>
    </source>
</evidence>
<dbReference type="SUPFAM" id="SSF49854">
    <property type="entry name" value="Spermadhesin, CUB domain"/>
    <property type="match status" value="1"/>
</dbReference>
<dbReference type="Pfam" id="PF00059">
    <property type="entry name" value="Lectin_C"/>
    <property type="match status" value="1"/>
</dbReference>
<evidence type="ECO:0000256" key="2">
    <source>
        <dbReference type="ARBA" id="ARBA00023157"/>
    </source>
</evidence>
<feature type="domain" description="C-type lectin" evidence="9">
    <location>
        <begin position="158"/>
        <end position="277"/>
    </location>
</feature>
<feature type="transmembrane region" description="Helical" evidence="6">
    <location>
        <begin position="305"/>
        <end position="328"/>
    </location>
</feature>
<protein>
    <submittedName>
        <fullName evidence="11">C-type lectin domain-containing protein</fullName>
    </submittedName>
</protein>
<dbReference type="PANTHER" id="PTHR46490:SF6">
    <property type="entry name" value="ASIALOGLYCOPROTEIN RECEPTOR 1-LIKE-RELATED"/>
    <property type="match status" value="1"/>
</dbReference>
<feature type="compositionally biased region" description="Basic and acidic residues" evidence="5">
    <location>
        <begin position="407"/>
        <end position="417"/>
    </location>
</feature>
<dbReference type="SMART" id="SM00034">
    <property type="entry name" value="CLECT"/>
    <property type="match status" value="1"/>
</dbReference>
<keyword evidence="6" id="KW-0472">Membrane</keyword>
<evidence type="ECO:0000256" key="1">
    <source>
        <dbReference type="ARBA" id="ARBA00022734"/>
    </source>
</evidence>
<feature type="compositionally biased region" description="Basic residues" evidence="5">
    <location>
        <begin position="386"/>
        <end position="406"/>
    </location>
</feature>